<dbReference type="InterPro" id="IPR059166">
    <property type="entry name" value="PLD-like_cat"/>
</dbReference>
<evidence type="ECO:0000313" key="3">
    <source>
        <dbReference type="Proteomes" id="UP000321225"/>
    </source>
</evidence>
<accession>A0A511AHU9</accession>
<gene>
    <name evidence="2" type="ORF">MAE01_29040</name>
</gene>
<dbReference type="PROSITE" id="PS50035">
    <property type="entry name" value="PLD"/>
    <property type="match status" value="1"/>
</dbReference>
<evidence type="ECO:0000313" key="2">
    <source>
        <dbReference type="EMBL" id="GEK87728.1"/>
    </source>
</evidence>
<feature type="domain" description="PLD phosphodiesterase" evidence="1">
    <location>
        <begin position="300"/>
        <end position="330"/>
    </location>
</feature>
<proteinExistence type="predicted"/>
<name>A0A511AHU9_9MICO</name>
<dbReference type="EMBL" id="BJUW01000018">
    <property type="protein sequence ID" value="GEK87728.1"/>
    <property type="molecule type" value="Genomic_DNA"/>
</dbReference>
<dbReference type="SUPFAM" id="SSF56024">
    <property type="entry name" value="Phospholipase D/nuclease"/>
    <property type="match status" value="1"/>
</dbReference>
<dbReference type="InterPro" id="IPR001736">
    <property type="entry name" value="PLipase_D/transphosphatidylase"/>
</dbReference>
<keyword evidence="3" id="KW-1185">Reference proteome</keyword>
<dbReference type="CDD" id="cd09176">
    <property type="entry name" value="PLDc_unchar6"/>
    <property type="match status" value="1"/>
</dbReference>
<sequence length="604" mass="65714">MVSIAYRRPTLLEPQTRATLTEQLAPPSGFELSRAVGTTFTLDLATALSVPLSFASRHLSTSDDTIGVLDAVRRVADRIDIFAQAGEISMGSPSDLVAFLEPIIHPVQVPRGLFHPKVWFLEYAAGERRVYRFLCASRNLTDDRSWDTIVRLDGAPADDGVARDENSPLVDLLAFLPGLSVNALPRERHTEILAFAERLHAVNWELPTAARDVQFHTVGIPGSVFPDFRGKRALIISPFATDEGLRMLRSAVRTTTHLLSRAKTLDALPPTALDKKLTTYVLDDAAIGDDADDASTRLDRLSGLHAKVVVVDRLDGSHVFLGSANATDAAWRSNVEVMVEFTGPDSKFGVNATLEALGELKEEYITEGGAVESEDEKAERRLEAMLRKLAGARLVARVLPGTPHSLRVWGEPDLEASLATLTDAGISLRWHLLTRADLGAGTLATDETGAVTIHEIPLTDITPFIALVAQDSEGRKRRTIVLARLLDDIPSRKDAIVARQLTDRAAFLRLLTLMLELSGDIADTSTGSGDFTFNATASDGFDGSGLFEALVRAVGAGHHGLADARRVVDYVREHGDEQDLLPEGFDELWSNVWDAHHSLMGGRL</sequence>
<dbReference type="Gene3D" id="3.30.870.10">
    <property type="entry name" value="Endonuclease Chain A"/>
    <property type="match status" value="1"/>
</dbReference>
<evidence type="ECO:0000259" key="1">
    <source>
        <dbReference type="PROSITE" id="PS50035"/>
    </source>
</evidence>
<dbReference type="GO" id="GO:0006793">
    <property type="term" value="P:phosphorus metabolic process"/>
    <property type="evidence" value="ECO:0007669"/>
    <property type="project" value="UniProtKB-ARBA"/>
</dbReference>
<dbReference type="GO" id="GO:0003824">
    <property type="term" value="F:catalytic activity"/>
    <property type="evidence" value="ECO:0007669"/>
    <property type="project" value="InterPro"/>
</dbReference>
<dbReference type="Proteomes" id="UP000321225">
    <property type="component" value="Unassembled WGS sequence"/>
</dbReference>
<reference evidence="2 3" key="1">
    <citation type="submission" date="2019-07" db="EMBL/GenBank/DDBJ databases">
        <title>Whole genome shotgun sequence of Microbacterium aerolatum NBRC 103071.</title>
        <authorList>
            <person name="Hosoyama A."/>
            <person name="Uohara A."/>
            <person name="Ohji S."/>
            <person name="Ichikawa N."/>
        </authorList>
    </citation>
    <scope>NUCLEOTIDE SEQUENCE [LARGE SCALE GENOMIC DNA]</scope>
    <source>
        <strain evidence="2 3">NBRC 103071</strain>
    </source>
</reference>
<comment type="caution">
    <text evidence="2">The sequence shown here is derived from an EMBL/GenBank/DDBJ whole genome shotgun (WGS) entry which is preliminary data.</text>
</comment>
<organism evidence="2 3">
    <name type="scientific">Microbacterium aerolatum</name>
    <dbReference type="NCBI Taxonomy" id="153731"/>
    <lineage>
        <taxon>Bacteria</taxon>
        <taxon>Bacillati</taxon>
        <taxon>Actinomycetota</taxon>
        <taxon>Actinomycetes</taxon>
        <taxon>Micrococcales</taxon>
        <taxon>Microbacteriaceae</taxon>
        <taxon>Microbacterium</taxon>
    </lineage>
</organism>
<dbReference type="AlphaFoldDB" id="A0A511AHU9"/>
<protein>
    <recommendedName>
        <fullName evidence="1">PLD phosphodiesterase domain-containing protein</fullName>
    </recommendedName>
</protein>